<keyword evidence="7" id="KW-0067">ATP-binding</keyword>
<feature type="domain" description="ABC transporter" evidence="14">
    <location>
        <begin position="747"/>
        <end position="973"/>
    </location>
</feature>
<dbReference type="FunFam" id="3.40.50.300:FF:000565">
    <property type="entry name" value="ABC bile acid transporter"/>
    <property type="match status" value="1"/>
</dbReference>
<feature type="transmembrane region" description="Helical" evidence="12">
    <location>
        <begin position="116"/>
        <end position="135"/>
    </location>
</feature>
<dbReference type="GO" id="GO:0140359">
    <property type="term" value="F:ABC-type transporter activity"/>
    <property type="evidence" value="ECO:0007669"/>
    <property type="project" value="InterPro"/>
</dbReference>
<comment type="subcellular location">
    <subcellularLocation>
        <location evidence="1">Vacuole membrane</location>
        <topology evidence="1">Multi-pass membrane protein</topology>
    </subcellularLocation>
</comment>
<keyword evidence="3" id="KW-0813">Transport</keyword>
<feature type="transmembrane region" description="Helical" evidence="12">
    <location>
        <begin position="533"/>
        <end position="554"/>
    </location>
</feature>
<dbReference type="CDD" id="cd03244">
    <property type="entry name" value="ABCC_MRP_domain2"/>
    <property type="match status" value="1"/>
</dbReference>
<feature type="compositionally biased region" description="Basic residues" evidence="11">
    <location>
        <begin position="38"/>
        <end position="49"/>
    </location>
</feature>
<feature type="transmembrane region" description="Helical" evidence="12">
    <location>
        <begin position="78"/>
        <end position="96"/>
    </location>
</feature>
<protein>
    <submittedName>
        <fullName evidence="16">Uncharacterized protein</fullName>
    </submittedName>
</protein>
<keyword evidence="13" id="KW-0732">Signal</keyword>
<dbReference type="FunFam" id="3.40.50.300:FF:000450">
    <property type="entry name" value="ABC transporter C family member 2"/>
    <property type="match status" value="1"/>
</dbReference>
<feature type="transmembrane region" description="Helical" evidence="12">
    <location>
        <begin position="1206"/>
        <end position="1231"/>
    </location>
</feature>
<evidence type="ECO:0000256" key="4">
    <source>
        <dbReference type="ARBA" id="ARBA00022692"/>
    </source>
</evidence>
<feature type="domain" description="ABC transporter" evidence="14">
    <location>
        <begin position="1402"/>
        <end position="1637"/>
    </location>
</feature>
<feature type="chain" id="PRO_5035473018" evidence="13">
    <location>
        <begin position="18"/>
        <end position="1642"/>
    </location>
</feature>
<dbReference type="SUPFAM" id="SSF90123">
    <property type="entry name" value="ABC transporter transmembrane region"/>
    <property type="match status" value="2"/>
</dbReference>
<evidence type="ECO:0000256" key="3">
    <source>
        <dbReference type="ARBA" id="ARBA00022448"/>
    </source>
</evidence>
<feature type="transmembrane region" description="Helical" evidence="12">
    <location>
        <begin position="147"/>
        <end position="168"/>
    </location>
</feature>
<evidence type="ECO:0000256" key="11">
    <source>
        <dbReference type="SAM" id="MobiDB-lite"/>
    </source>
</evidence>
<dbReference type="Pfam" id="PF24357">
    <property type="entry name" value="TMD0_ABC"/>
    <property type="match status" value="1"/>
</dbReference>
<feature type="region of interest" description="Disordered" evidence="11">
    <location>
        <begin position="26"/>
        <end position="49"/>
    </location>
</feature>
<evidence type="ECO:0000259" key="15">
    <source>
        <dbReference type="PROSITE" id="PS50929"/>
    </source>
</evidence>
<feature type="transmembrane region" description="Helical" evidence="12">
    <location>
        <begin position="456"/>
        <end position="477"/>
    </location>
</feature>
<dbReference type="InterPro" id="IPR003593">
    <property type="entry name" value="AAA+_ATPase"/>
</dbReference>
<dbReference type="PROSITE" id="PS50893">
    <property type="entry name" value="ABC_TRANSPORTER_2"/>
    <property type="match status" value="2"/>
</dbReference>
<dbReference type="SMART" id="SM00382">
    <property type="entry name" value="AAA"/>
    <property type="match status" value="2"/>
</dbReference>
<keyword evidence="6" id="KW-0547">Nucleotide-binding</keyword>
<feature type="domain" description="ABC transmembrane type-1" evidence="15">
    <location>
        <begin position="1083"/>
        <end position="1365"/>
    </location>
</feature>
<dbReference type="InterPro" id="IPR003439">
    <property type="entry name" value="ABC_transporter-like_ATP-bd"/>
</dbReference>
<comment type="caution">
    <text evidence="16">The sequence shown here is derived from an EMBL/GenBank/DDBJ whole genome shotgun (WGS) entry which is preliminary data.</text>
</comment>
<dbReference type="CDD" id="cd03250">
    <property type="entry name" value="ABCC_MRP_domain1"/>
    <property type="match status" value="1"/>
</dbReference>
<feature type="transmembrane region" description="Helical" evidence="12">
    <location>
        <begin position="226"/>
        <end position="247"/>
    </location>
</feature>
<dbReference type="InterPro" id="IPR056227">
    <property type="entry name" value="TMD0_ABC"/>
</dbReference>
<evidence type="ECO:0000256" key="10">
    <source>
        <dbReference type="ARBA" id="ARBA00023136"/>
    </source>
</evidence>
<dbReference type="PROSITE" id="PS00211">
    <property type="entry name" value="ABC_TRANSPORTER_1"/>
    <property type="match status" value="2"/>
</dbReference>
<dbReference type="InterPro" id="IPR017871">
    <property type="entry name" value="ABC_transporter-like_CS"/>
</dbReference>
<dbReference type="SUPFAM" id="SSF52540">
    <property type="entry name" value="P-loop containing nucleoside triphosphate hydrolases"/>
    <property type="match status" value="2"/>
</dbReference>
<feature type="compositionally biased region" description="Acidic residues" evidence="11">
    <location>
        <begin position="987"/>
        <end position="1005"/>
    </location>
</feature>
<dbReference type="GO" id="GO:0016887">
    <property type="term" value="F:ATP hydrolysis activity"/>
    <property type="evidence" value="ECO:0007669"/>
    <property type="project" value="InterPro"/>
</dbReference>
<gene>
    <name evidence="16" type="ORF">FFLO_03307</name>
</gene>
<evidence type="ECO:0000256" key="13">
    <source>
        <dbReference type="SAM" id="SignalP"/>
    </source>
</evidence>
<dbReference type="InterPro" id="IPR036640">
    <property type="entry name" value="ABC1_TM_sf"/>
</dbReference>
<feature type="signal peptide" evidence="13">
    <location>
        <begin position="1"/>
        <end position="17"/>
    </location>
</feature>
<feature type="domain" description="ABC transmembrane type-1" evidence="15">
    <location>
        <begin position="412"/>
        <end position="704"/>
    </location>
</feature>
<feature type="region of interest" description="Disordered" evidence="11">
    <location>
        <begin position="258"/>
        <end position="314"/>
    </location>
</feature>
<dbReference type="PROSITE" id="PS50929">
    <property type="entry name" value="ABC_TM1F"/>
    <property type="match status" value="2"/>
</dbReference>
<keyword evidence="10 12" id="KW-0472">Membrane</keyword>
<evidence type="ECO:0000256" key="7">
    <source>
        <dbReference type="ARBA" id="ARBA00022840"/>
    </source>
</evidence>
<dbReference type="CDD" id="cd18580">
    <property type="entry name" value="ABC_6TM_ABCC_D2"/>
    <property type="match status" value="1"/>
</dbReference>
<evidence type="ECO:0000313" key="17">
    <source>
        <dbReference type="Proteomes" id="UP000812966"/>
    </source>
</evidence>
<dbReference type="PANTHER" id="PTHR24223">
    <property type="entry name" value="ATP-BINDING CASSETTE SUB-FAMILY C"/>
    <property type="match status" value="1"/>
</dbReference>
<dbReference type="CDD" id="cd18595">
    <property type="entry name" value="ABC_6TM_MRP1_2_3_6_D1_like"/>
    <property type="match status" value="1"/>
</dbReference>
<keyword evidence="17" id="KW-1185">Reference proteome</keyword>
<keyword evidence="4 12" id="KW-0812">Transmembrane</keyword>
<accession>A0A8K0JLG2</accession>
<feature type="transmembrane region" description="Helical" evidence="12">
    <location>
        <begin position="1077"/>
        <end position="1100"/>
    </location>
</feature>
<feature type="region of interest" description="Disordered" evidence="11">
    <location>
        <begin position="976"/>
        <end position="1016"/>
    </location>
</feature>
<keyword evidence="9 12" id="KW-1133">Transmembrane helix</keyword>
<evidence type="ECO:0000256" key="9">
    <source>
        <dbReference type="ARBA" id="ARBA00022989"/>
    </source>
</evidence>
<keyword evidence="8" id="KW-1278">Translocase</keyword>
<dbReference type="InterPro" id="IPR044726">
    <property type="entry name" value="ABCC_6TM_D2"/>
</dbReference>
<keyword evidence="5" id="KW-0677">Repeat</keyword>
<dbReference type="InterPro" id="IPR050173">
    <property type="entry name" value="ABC_transporter_C-like"/>
</dbReference>
<dbReference type="PANTHER" id="PTHR24223:SF443">
    <property type="entry name" value="MULTIDRUG-RESISTANCE LIKE PROTEIN 1, ISOFORM I"/>
    <property type="match status" value="1"/>
</dbReference>
<dbReference type="Pfam" id="PF00005">
    <property type="entry name" value="ABC_tran"/>
    <property type="match status" value="2"/>
</dbReference>
<dbReference type="Proteomes" id="UP000812966">
    <property type="component" value="Unassembled WGS sequence"/>
</dbReference>
<evidence type="ECO:0000256" key="5">
    <source>
        <dbReference type="ARBA" id="ARBA00022737"/>
    </source>
</evidence>
<sequence>MMSSWLPFLADVLIASSQEETIMSGQTFSNKHGDSQSVHHHYHQKSGHRKPLCYSPEGFGPISKIRQFDLTPCFESAAVLPLPLVILLVAGIWDVVRVGRKGPRRKRTGWSKARLWMKMIFLIISFMTAVIHLVLVLVHTPHAFKDIITLPSLLHLLAIPVLAALSWFNHLHSLRSSSIILLFWPVYLVALAAAIRTRFSMLHQDRSTPLYGSSYVYGAWNRTGKASFALFACSIGFGVMAWIVDIFGPEQGGIKIGEEVDYGNGKGNPSKNVKGRTRSRSRSRSGGYQGVSSDDDHVIAEESGEDDGQEDRSAKRTLGEKIALEHAESPVLKANIYSRLTFGFLTPLMRLGARRYIEEDDMWPLPPSDSAEALNARLKASWQQQLSYVAAGQKKTPSLKIALFKAFGGPFVVAGCLKATYDMLSFLQPQLLRLLLSFVQSYATTDKKEHSQPQPAIQGFVIAFGMFACANLATFLLHQYFERAFESTMRVRSALAMLIYQKSLVLSNGEKGGRTTGDIVNLQSVDTVRIADLLTYLHIAWSGPFQIIIAFVSLYNLLGWQAFVGVGIMVVSLPVNAMIARRQKRLQKEQMRNKDKRTRLMNEVLSNIKSIKLYGWESAFSAKVLDVRNNQELTMLKKIGYNNSMSFFFWSSTPFLVALGTFATYALTSPHPLTSDKIFPAISLFGLLAFPLGVFSNIISSIIEATVSVTRLESYLVAKELQKDARTIIRPDASNGYDTPRRGQEVVKIENGEFGWSDEQGAQPTLQQIDLTVNKGELVAVLGRVGDGKTSLLSCILGEMRRTDGSVTVRGDIAYFNQNAFILSASIKDNIIFGTKFDRAFYEKVLDACALRPDLAIMSEGDATQVGEKGVSLSGGQKARISLARCVYARADLYLLDDPLSAVDVIFIKDVWDNVFGAQGLLSSKARILCTNAITWLPSVDKIVMLRRGIILETSSYSEAMANPNSEIAKLVNAMGNQPEEDRKEEESTESPELIEDVPDEGDDNTSEHEQDAARIPKMDRRMSIATMRRASVLSTRAAKIEAVRDLKEDSRPKETREKGAVNRQVYRDYIAAASRFGVASFFLCILGAQATSIAGNLILRYWAQANNAEGTNQNTATYLLWYGCIGVLSSVLSVAATLLLQVLCAIRCSKEMHDKSFAALMRSPMNFFEQTPQGRILNIFTRDMHTIDEVLVRVFSGFFRTMTSVLGVVGVIAIGAPWVLVAVLPLAFVYRSIMRYYLATSRELKRLDAVSRAPIFSWLNESLSGAPIVRAFNQVQRFSSANEARLDRNQHCFMPAMEQNRWLAVRLESLGSFLILAAALASVLSVVIGKGKVDSGLTGIILVYVSNVSGAFGWAVRSASDVESNITSVERVLGYTHLTPEAPYEIEENKPAASWPREGTITFKNYTARYRPELNPSLRDVNLHIKGGDTIGICGRTGAGKSTITLALFRIIEPSGGQIFIDGVDITTIGLKDLRHAISIIPQDPQLFEGTVRGNVDPVGDHSDADIWHALEQSYLKDFVQNQLGGLDAPVAEGGSNFSSGQRQLVCFARALLRETRILVLDEATSSIDLETDEAVQQILRGKAFDHVTKLIIAHRLGSIAHSDKILVLEQGSVAEYDSPATLLENPESLYASLVGQAKSA</sequence>
<proteinExistence type="inferred from homology"/>
<feature type="transmembrane region" description="Helical" evidence="12">
    <location>
        <begin position="402"/>
        <end position="421"/>
    </location>
</feature>
<dbReference type="Pfam" id="PF00664">
    <property type="entry name" value="ABC_membrane"/>
    <property type="match status" value="2"/>
</dbReference>
<dbReference type="InterPro" id="IPR027417">
    <property type="entry name" value="P-loop_NTPase"/>
</dbReference>
<feature type="transmembrane region" description="Helical" evidence="12">
    <location>
        <begin position="678"/>
        <end position="703"/>
    </location>
</feature>
<feature type="transmembrane region" description="Helical" evidence="12">
    <location>
        <begin position="560"/>
        <end position="579"/>
    </location>
</feature>
<feature type="transmembrane region" description="Helical" evidence="12">
    <location>
        <begin position="1120"/>
        <end position="1147"/>
    </location>
</feature>
<evidence type="ECO:0000256" key="6">
    <source>
        <dbReference type="ARBA" id="ARBA00022741"/>
    </source>
</evidence>
<dbReference type="EMBL" id="JABELV010000059">
    <property type="protein sequence ID" value="KAG7544346.1"/>
    <property type="molecule type" value="Genomic_DNA"/>
</dbReference>
<feature type="transmembrane region" description="Helical" evidence="12">
    <location>
        <begin position="647"/>
        <end position="666"/>
    </location>
</feature>
<feature type="compositionally biased region" description="Basic and acidic residues" evidence="11">
    <location>
        <begin position="1006"/>
        <end position="1016"/>
    </location>
</feature>
<name>A0A8K0JLG2_9TREE</name>
<evidence type="ECO:0000313" key="16">
    <source>
        <dbReference type="EMBL" id="KAG7544346.1"/>
    </source>
</evidence>
<dbReference type="InterPro" id="IPR011527">
    <property type="entry name" value="ABC1_TM_dom"/>
</dbReference>
<evidence type="ECO:0000256" key="12">
    <source>
        <dbReference type="SAM" id="Phobius"/>
    </source>
</evidence>
<reference evidence="16" key="1">
    <citation type="submission" date="2020-04" db="EMBL/GenBank/DDBJ databases">
        <title>Analysis of mating type loci in Filobasidium floriforme.</title>
        <authorList>
            <person name="Nowrousian M."/>
        </authorList>
    </citation>
    <scope>NUCLEOTIDE SEQUENCE</scope>
    <source>
        <strain evidence="16">CBS 6242</strain>
    </source>
</reference>
<evidence type="ECO:0000256" key="8">
    <source>
        <dbReference type="ARBA" id="ARBA00022967"/>
    </source>
</evidence>
<comment type="similarity">
    <text evidence="2">Belongs to the ABC transporter superfamily. ABCC family. Conjugate transporter (TC 3.A.1.208) subfamily.</text>
</comment>
<dbReference type="GO" id="GO:0005524">
    <property type="term" value="F:ATP binding"/>
    <property type="evidence" value="ECO:0007669"/>
    <property type="project" value="UniProtKB-KW"/>
</dbReference>
<dbReference type="FunFam" id="1.20.1560.10:FF:000010">
    <property type="entry name" value="Multidrug resistance-associated ABC transporter"/>
    <property type="match status" value="1"/>
</dbReference>
<organism evidence="16 17">
    <name type="scientific">Filobasidium floriforme</name>
    <dbReference type="NCBI Taxonomy" id="5210"/>
    <lineage>
        <taxon>Eukaryota</taxon>
        <taxon>Fungi</taxon>
        <taxon>Dikarya</taxon>
        <taxon>Basidiomycota</taxon>
        <taxon>Agaricomycotina</taxon>
        <taxon>Tremellomycetes</taxon>
        <taxon>Filobasidiales</taxon>
        <taxon>Filobasidiaceae</taxon>
        <taxon>Filobasidium</taxon>
    </lineage>
</organism>
<feature type="transmembrane region" description="Helical" evidence="12">
    <location>
        <begin position="180"/>
        <end position="199"/>
    </location>
</feature>
<feature type="compositionally biased region" description="Basic residues" evidence="11">
    <location>
        <begin position="273"/>
        <end position="283"/>
    </location>
</feature>
<evidence type="ECO:0000259" key="14">
    <source>
        <dbReference type="PROSITE" id="PS50893"/>
    </source>
</evidence>
<evidence type="ECO:0000256" key="1">
    <source>
        <dbReference type="ARBA" id="ARBA00004128"/>
    </source>
</evidence>
<evidence type="ECO:0000256" key="2">
    <source>
        <dbReference type="ARBA" id="ARBA00009726"/>
    </source>
</evidence>
<dbReference type="FunFam" id="1.20.1560.10:FF:000078">
    <property type="entry name" value="Unplaced genomic scaffold supercont1.1, whole genome shotgun sequence"/>
    <property type="match status" value="1"/>
</dbReference>
<dbReference type="Gene3D" id="1.20.1560.10">
    <property type="entry name" value="ABC transporter type 1, transmembrane domain"/>
    <property type="match status" value="2"/>
</dbReference>
<dbReference type="Gene3D" id="3.40.50.300">
    <property type="entry name" value="P-loop containing nucleotide triphosphate hydrolases"/>
    <property type="match status" value="2"/>
</dbReference>
<dbReference type="GO" id="GO:0000329">
    <property type="term" value="C:fungal-type vacuole membrane"/>
    <property type="evidence" value="ECO:0007669"/>
    <property type="project" value="UniProtKB-ARBA"/>
</dbReference>